<organism evidence="1 4">
    <name type="scientific">Phytophthora fragariae</name>
    <dbReference type="NCBI Taxonomy" id="53985"/>
    <lineage>
        <taxon>Eukaryota</taxon>
        <taxon>Sar</taxon>
        <taxon>Stramenopiles</taxon>
        <taxon>Oomycota</taxon>
        <taxon>Peronosporomycetes</taxon>
        <taxon>Peronosporales</taxon>
        <taxon>Peronosporaceae</taxon>
        <taxon>Phytophthora</taxon>
    </lineage>
</organism>
<evidence type="ECO:0000313" key="4">
    <source>
        <dbReference type="Proteomes" id="UP000488956"/>
    </source>
</evidence>
<dbReference type="Proteomes" id="UP000488956">
    <property type="component" value="Unassembled WGS sequence"/>
</dbReference>
<dbReference type="AlphaFoldDB" id="A0A6G0KMC8"/>
<evidence type="ECO:0008006" key="5">
    <source>
        <dbReference type="Google" id="ProtNLM"/>
    </source>
</evidence>
<evidence type="ECO:0000313" key="1">
    <source>
        <dbReference type="EMBL" id="KAE9092255.1"/>
    </source>
</evidence>
<proteinExistence type="predicted"/>
<evidence type="ECO:0000313" key="3">
    <source>
        <dbReference type="Proteomes" id="UP000476176"/>
    </source>
</evidence>
<accession>A0A6G0KMC8</accession>
<dbReference type="Proteomes" id="UP000476176">
    <property type="component" value="Unassembled WGS sequence"/>
</dbReference>
<name>A0A6G0KMC8_9STRA</name>
<protein>
    <recommendedName>
        <fullName evidence="5">Fe2OG dioxygenase domain-containing protein</fullName>
    </recommendedName>
</protein>
<reference evidence="3 4" key="1">
    <citation type="submission" date="2018-09" db="EMBL/GenBank/DDBJ databases">
        <title>Genomic investigation of the strawberry pathogen Phytophthora fragariae indicates pathogenicity is determined by transcriptional variation in three key races.</title>
        <authorList>
            <person name="Adams T.M."/>
            <person name="Armitage A.D."/>
            <person name="Sobczyk M.K."/>
            <person name="Bates H.J."/>
            <person name="Dunwell J.M."/>
            <person name="Nellist C.F."/>
            <person name="Harrison R.J."/>
        </authorList>
    </citation>
    <scope>NUCLEOTIDE SEQUENCE [LARGE SCALE GENOMIC DNA]</scope>
    <source>
        <strain evidence="2 3">BC-23</strain>
        <strain evidence="1 4">ONT-3</strain>
    </source>
</reference>
<dbReference type="EMBL" id="QXFX01001325">
    <property type="protein sequence ID" value="KAE9092255.1"/>
    <property type="molecule type" value="Genomic_DNA"/>
</dbReference>
<dbReference type="Gene3D" id="2.60.120.620">
    <property type="entry name" value="q2cbj1_9rhob like domain"/>
    <property type="match status" value="1"/>
</dbReference>
<dbReference type="EMBL" id="QXGC01000729">
    <property type="protein sequence ID" value="KAE9223035.1"/>
    <property type="molecule type" value="Genomic_DNA"/>
</dbReference>
<dbReference type="PANTHER" id="PTHR33099:SF7">
    <property type="entry name" value="MYND-TYPE DOMAIN-CONTAINING PROTEIN"/>
    <property type="match status" value="1"/>
</dbReference>
<comment type="caution">
    <text evidence="1">The sequence shown here is derived from an EMBL/GenBank/DDBJ whole genome shotgun (WGS) entry which is preliminary data.</text>
</comment>
<dbReference type="PANTHER" id="PTHR33099">
    <property type="entry name" value="FE2OG DIOXYGENASE DOMAIN-CONTAINING PROTEIN"/>
    <property type="match status" value="1"/>
</dbReference>
<sequence>MSLDYMLSVPEEQFDLQEAYWPFTAMGEIDDECYLPKGETCIALSAALGRLAETRDDVFAFEDTNTRLPAVCGLKVKGSQVEMENPIWNVRLKELLHRVGIELGYGLVTLDAELEKLVVYEPGGRLMRHKCAEDVAGEVAKLVVQLPSMFTGGDLVVYSDEDSSKHCRMDMGKKADTAAYSPCCAVYVAGAEHAVEEVKNGYRVVLVYSLRVPEDEYSPGVTRAGQLVVREMCDSMAEFGEKESFALLLSTNYGYAGLEKKGIELLKDEDRRQFDALQKANALLPPEKQLKFYLVELNQSTELIRDVCTGGGAYYRNRGFEPVSRSGNGVVGTPWEVTGNSESSVWFSINGEKLRDWNFEHGGDPLQWSAT</sequence>
<evidence type="ECO:0000313" key="2">
    <source>
        <dbReference type="EMBL" id="KAE9223035.1"/>
    </source>
</evidence>
<gene>
    <name evidence="2" type="ORF">PF004_g12640</name>
    <name evidence="1" type="ORF">PF010_g17872</name>
</gene>